<proteinExistence type="predicted"/>
<dbReference type="Proteomes" id="UP000805193">
    <property type="component" value="Unassembled WGS sequence"/>
</dbReference>
<sequence>MAADDGRGTYTSELSFAVPVNLSSFEREILDRSRELGFIPYDTPDHQADLHEDVAEPSPLLVAEDIARANVKHEILALEICDRALYGSVDELTGFVRVVKAVMHPKYPDIKRGCQEGHILPQLVANEPVPAPLPSVREFPGGRAPTRRRHGAPKGSKALAASLERASAKRSPPPGSKAGAPTPEGIQSEKGRASEHPRSSTVRAQSQRTPFFEPRGKTRGPCAAEITGKGPLGAQTSGPVAAPRQASPDAIKSRRRIRIRGPQSGPLRACHRRPPRAEAVSADGCHERTSGGRRDRGAAGRQSGYDDIEAIRLPHEIRLEGCKLLVVVPGRAPVCLLCRRTGHIRRDCRVPRCSDCHLNVHEAEDCIKTYAMMASDRRRVAFKCAATVGGSPSNVLPPTEKRGTPAPEDDGNPVAASPERNSEATTRGQAASDQPGSENGDAGAEGGQDSDMDATKTGKRPREPASTPARTILAANQAWPPLGPKKSGVEDFCRATLSSAVQPLRSLPVQALRPGAPSYRRPDHCVRYAAMERASLVAFLGITQRESQWEPCSLKL</sequence>
<organism evidence="1 2">
    <name type="scientific">Ixodes persulcatus</name>
    <name type="common">Taiga tick</name>
    <dbReference type="NCBI Taxonomy" id="34615"/>
    <lineage>
        <taxon>Eukaryota</taxon>
        <taxon>Metazoa</taxon>
        <taxon>Ecdysozoa</taxon>
        <taxon>Arthropoda</taxon>
        <taxon>Chelicerata</taxon>
        <taxon>Arachnida</taxon>
        <taxon>Acari</taxon>
        <taxon>Parasitiformes</taxon>
        <taxon>Ixodida</taxon>
        <taxon>Ixodoidea</taxon>
        <taxon>Ixodidae</taxon>
        <taxon>Ixodinae</taxon>
        <taxon>Ixodes</taxon>
    </lineage>
</organism>
<gene>
    <name evidence="1" type="ORF">HPB47_014238</name>
</gene>
<protein>
    <submittedName>
        <fullName evidence="1">Uncharacterized protein</fullName>
    </submittedName>
</protein>
<name>A0AC60QYD5_IXOPE</name>
<comment type="caution">
    <text evidence="1">The sequence shown here is derived from an EMBL/GenBank/DDBJ whole genome shotgun (WGS) entry which is preliminary data.</text>
</comment>
<keyword evidence="2" id="KW-1185">Reference proteome</keyword>
<accession>A0AC60QYD5</accession>
<evidence type="ECO:0000313" key="1">
    <source>
        <dbReference type="EMBL" id="KAG0444051.1"/>
    </source>
</evidence>
<reference evidence="1 2" key="1">
    <citation type="journal article" date="2020" name="Cell">
        <title>Large-Scale Comparative Analyses of Tick Genomes Elucidate Their Genetic Diversity and Vector Capacities.</title>
        <authorList>
            <consortium name="Tick Genome and Microbiome Consortium (TIGMIC)"/>
            <person name="Jia N."/>
            <person name="Wang J."/>
            <person name="Shi W."/>
            <person name="Du L."/>
            <person name="Sun Y."/>
            <person name="Zhan W."/>
            <person name="Jiang J.F."/>
            <person name="Wang Q."/>
            <person name="Zhang B."/>
            <person name="Ji P."/>
            <person name="Bell-Sakyi L."/>
            <person name="Cui X.M."/>
            <person name="Yuan T.T."/>
            <person name="Jiang B.G."/>
            <person name="Yang W.F."/>
            <person name="Lam T.T."/>
            <person name="Chang Q.C."/>
            <person name="Ding S.J."/>
            <person name="Wang X.J."/>
            <person name="Zhu J.G."/>
            <person name="Ruan X.D."/>
            <person name="Zhao L."/>
            <person name="Wei J.T."/>
            <person name="Ye R.Z."/>
            <person name="Que T.C."/>
            <person name="Du C.H."/>
            <person name="Zhou Y.H."/>
            <person name="Cheng J.X."/>
            <person name="Dai P.F."/>
            <person name="Guo W.B."/>
            <person name="Han X.H."/>
            <person name="Huang E.J."/>
            <person name="Li L.F."/>
            <person name="Wei W."/>
            <person name="Gao Y.C."/>
            <person name="Liu J.Z."/>
            <person name="Shao H.Z."/>
            <person name="Wang X."/>
            <person name="Wang C.C."/>
            <person name="Yang T.C."/>
            <person name="Huo Q.B."/>
            <person name="Li W."/>
            <person name="Chen H.Y."/>
            <person name="Chen S.E."/>
            <person name="Zhou L.G."/>
            <person name="Ni X.B."/>
            <person name="Tian J.H."/>
            <person name="Sheng Y."/>
            <person name="Liu T."/>
            <person name="Pan Y.S."/>
            <person name="Xia L.Y."/>
            <person name="Li J."/>
            <person name="Zhao F."/>
            <person name="Cao W.C."/>
        </authorList>
    </citation>
    <scope>NUCLEOTIDE SEQUENCE [LARGE SCALE GENOMIC DNA]</scope>
    <source>
        <strain evidence="1">Iper-2018</strain>
    </source>
</reference>
<evidence type="ECO:0000313" key="2">
    <source>
        <dbReference type="Proteomes" id="UP000805193"/>
    </source>
</evidence>
<dbReference type="EMBL" id="JABSTQ010002566">
    <property type="protein sequence ID" value="KAG0444051.1"/>
    <property type="molecule type" value="Genomic_DNA"/>
</dbReference>